<evidence type="ECO:0000313" key="3">
    <source>
        <dbReference type="EMBL" id="CEM08135.1"/>
    </source>
</evidence>
<evidence type="ECO:0000259" key="2">
    <source>
        <dbReference type="Pfam" id="PF09409"/>
    </source>
</evidence>
<dbReference type="VEuPathDB" id="CryptoDB:Cvel_15491"/>
<proteinExistence type="predicted"/>
<feature type="region of interest" description="Disordered" evidence="1">
    <location>
        <begin position="112"/>
        <end position="192"/>
    </location>
</feature>
<sequence>MEEILNEISVVAESDQTKHDAFKILQKLLTNILKNPTEKKFRVVKTSNATIKAKLLLNGSRAGDAFVKILRLSGFTETAEGFELPEEADLDVVAENNDIIAAIIETFPEEVKAAPSTGPTGAGQPAAAPAGAAAATTVTADGRIQRSLVPPPSAPPLPQNSSNRSLAQSATSAQSDGAASRGAASASSGVCGKGGKSAFDFKKRDDHSAKQDQGQEDLKAIREAQRERYLNGGGGIDQYPSDEGKRNANGYTRLTDGSGGGAPRPPSGGGGGGGGGIGGFFNNLFGGGGGSGSSGSSRRPPIREQPPRRSNIKGMSDLPQPARRG</sequence>
<feature type="compositionally biased region" description="Gly residues" evidence="1">
    <location>
        <begin position="257"/>
        <end position="293"/>
    </location>
</feature>
<organism evidence="3">
    <name type="scientific">Chromera velia CCMP2878</name>
    <dbReference type="NCBI Taxonomy" id="1169474"/>
    <lineage>
        <taxon>Eukaryota</taxon>
        <taxon>Sar</taxon>
        <taxon>Alveolata</taxon>
        <taxon>Colpodellida</taxon>
        <taxon>Chromeraceae</taxon>
        <taxon>Chromera</taxon>
    </lineage>
</organism>
<dbReference type="CDD" id="cd09212">
    <property type="entry name" value="PUB"/>
    <property type="match status" value="1"/>
</dbReference>
<gene>
    <name evidence="3" type="ORF">Cvel_15491</name>
</gene>
<feature type="domain" description="PUB" evidence="2">
    <location>
        <begin position="17"/>
        <end position="95"/>
    </location>
</feature>
<dbReference type="InterPro" id="IPR036339">
    <property type="entry name" value="PUB-like_dom_sf"/>
</dbReference>
<feature type="region of interest" description="Disordered" evidence="1">
    <location>
        <begin position="230"/>
        <end position="325"/>
    </location>
</feature>
<dbReference type="EMBL" id="CDMZ01000164">
    <property type="protein sequence ID" value="CEM08135.1"/>
    <property type="molecule type" value="Genomic_DNA"/>
</dbReference>
<feature type="compositionally biased region" description="Low complexity" evidence="1">
    <location>
        <begin position="113"/>
        <end position="140"/>
    </location>
</feature>
<dbReference type="AlphaFoldDB" id="A0A0G4F7A6"/>
<dbReference type="SUPFAM" id="SSF143503">
    <property type="entry name" value="PUG domain-like"/>
    <property type="match status" value="1"/>
</dbReference>
<dbReference type="SMART" id="SM00580">
    <property type="entry name" value="PUG"/>
    <property type="match status" value="1"/>
</dbReference>
<feature type="compositionally biased region" description="Low complexity" evidence="1">
    <location>
        <begin position="172"/>
        <end position="190"/>
    </location>
</feature>
<accession>A0A0G4F7A6</accession>
<evidence type="ECO:0000256" key="1">
    <source>
        <dbReference type="SAM" id="MobiDB-lite"/>
    </source>
</evidence>
<dbReference type="InterPro" id="IPR018997">
    <property type="entry name" value="PUB_domain"/>
</dbReference>
<protein>
    <recommendedName>
        <fullName evidence="2">PUB domain-containing protein</fullName>
    </recommendedName>
</protein>
<feature type="compositionally biased region" description="Pro residues" evidence="1">
    <location>
        <begin position="149"/>
        <end position="158"/>
    </location>
</feature>
<dbReference type="Gene3D" id="1.20.58.2190">
    <property type="match status" value="1"/>
</dbReference>
<name>A0A0G4F7A6_9ALVE</name>
<dbReference type="Pfam" id="PF09409">
    <property type="entry name" value="PUB"/>
    <property type="match status" value="1"/>
</dbReference>
<reference evidence="3" key="1">
    <citation type="submission" date="2014-11" db="EMBL/GenBank/DDBJ databases">
        <authorList>
            <person name="Otto D Thomas"/>
            <person name="Naeem Raeece"/>
        </authorList>
    </citation>
    <scope>NUCLEOTIDE SEQUENCE</scope>
</reference>